<reference evidence="1" key="5">
    <citation type="journal article" date="2002" name="Nature">
        <title>Analysis of the mouse transcriptome based on functional annotation of 60,770 full-length cDNAs.</title>
        <authorList>
            <consortium name="The FANTOM Consortium and the RIKEN Genome Exploration Research Group Phase I and II Team"/>
        </authorList>
    </citation>
    <scope>NUCLEOTIDE SEQUENCE</scope>
    <source>
        <tissue evidence="1">Mammary gland</tissue>
    </source>
</reference>
<reference evidence="1" key="7">
    <citation type="journal article" date="2005" name="Science">
        <title>The Transcriptional Landscape of the Mammalian Genome.</title>
        <authorList>
            <consortium name="The FANTOM Consortium"/>
            <consortium name="Riken Genome Exploration Research Group and Genome Science Group (Genome Network Project Core Group)"/>
        </authorList>
    </citation>
    <scope>NUCLEOTIDE SEQUENCE</scope>
    <source>
        <tissue evidence="1">Mammary gland</tissue>
    </source>
</reference>
<protein>
    <submittedName>
        <fullName evidence="1">Uncharacterized protein</fullName>
    </submittedName>
</protein>
<evidence type="ECO:0000313" key="2">
    <source>
        <dbReference type="MGI" id="MGI:3642701"/>
    </source>
</evidence>
<sequence>MEQELMQKAREIYCSSALRSSQIRRRGSDHQHPVGEFLYCFSGAE</sequence>
<accession>Q3UM25</accession>
<proteinExistence type="evidence at transcript level"/>
<evidence type="ECO:0000313" key="1">
    <source>
        <dbReference type="EMBL" id="BAE26273.1"/>
    </source>
</evidence>
<reference evidence="1" key="8">
    <citation type="journal article" date="2005" name="Science">
        <title>Antisense Transcription in the Mammalian Transcriptome.</title>
        <authorList>
            <consortium name="RIKEN Genome Exploration Research Group and Genome Science Group (Genome Network Project Core Group) and the FANTOM Consortium"/>
        </authorList>
    </citation>
    <scope>NUCLEOTIDE SEQUENCE</scope>
    <source>
        <tissue evidence="1">Mammary gland</tissue>
    </source>
</reference>
<name>Q3UM25_MOUSE</name>
<dbReference type="EMBL" id="AK145170">
    <property type="protein sequence ID" value="BAE26273.1"/>
    <property type="molecule type" value="mRNA"/>
</dbReference>
<dbReference type="MGI" id="MGI:3642701">
    <property type="gene designation" value="G930009F23Rik"/>
</dbReference>
<reference evidence="1" key="4">
    <citation type="journal article" date="2001" name="Nature">
        <title>Functional annotation of a full-length mouse cDNA collection.</title>
        <authorList>
            <consortium name="The RIKEN Genome Exploration Research Group Phase II Team and the FANTOM Consortium"/>
        </authorList>
    </citation>
    <scope>NUCLEOTIDE SEQUENCE</scope>
    <source>
        <tissue evidence="1">Mammary gland</tissue>
    </source>
</reference>
<reference evidence="1" key="3">
    <citation type="journal article" date="2000" name="Genome Res.">
        <title>RIKEN integrated sequence analysis (RISA) system--384-format sequencing pipeline with 384 multicapillary sequencer.</title>
        <authorList>
            <person name="Shibata K."/>
            <person name="Itoh M."/>
            <person name="Aizawa K."/>
            <person name="Nagaoka S."/>
            <person name="Sasaki N."/>
            <person name="Carninci P."/>
            <person name="Konno H."/>
            <person name="Akiyama J."/>
            <person name="Nishi K."/>
            <person name="Kitsunai T."/>
            <person name="Tashiro H."/>
            <person name="Itoh M."/>
            <person name="Sumi N."/>
            <person name="Ishii Y."/>
            <person name="Nakamura S."/>
            <person name="Hazama M."/>
            <person name="Nishine T."/>
            <person name="Harada A."/>
            <person name="Yamamoto R."/>
            <person name="Matsumoto H."/>
            <person name="Sakaguchi S."/>
            <person name="Ikegami T."/>
            <person name="Kashiwagi K."/>
            <person name="Fujiwake S."/>
            <person name="Inoue K."/>
            <person name="Togawa Y."/>
            <person name="Izawa M."/>
            <person name="Ohara E."/>
            <person name="Watahiki M."/>
            <person name="Yoneda Y."/>
            <person name="Ishikawa T."/>
            <person name="Ozawa K."/>
            <person name="Tanaka T."/>
            <person name="Matsuura S."/>
            <person name="Kawai J."/>
            <person name="Okazaki Y."/>
            <person name="Muramatsu M."/>
            <person name="Inoue Y."/>
            <person name="Kira A."/>
            <person name="Hayashizaki Y."/>
        </authorList>
    </citation>
    <scope>NUCLEOTIDE SEQUENCE</scope>
    <source>
        <tissue evidence="1">Mammary gland</tissue>
    </source>
</reference>
<dbReference type="AGR" id="MGI:3642701"/>
<reference evidence="1" key="2">
    <citation type="journal article" date="2000" name="Genome Res.">
        <title>Normalization and subtraction of cap-trapper-selected cDNAs to prepare full-length cDNA libraries for rapid discovery of new genes.</title>
        <authorList>
            <person name="Carninci P."/>
            <person name="Shibata Y."/>
            <person name="Hayatsu N."/>
            <person name="Sugahara Y."/>
            <person name="Shibata K."/>
            <person name="Itoh M."/>
            <person name="Konno H."/>
            <person name="Okazaki Y."/>
            <person name="Muramatsu M."/>
            <person name="Hayashizaki Y."/>
        </authorList>
    </citation>
    <scope>NUCLEOTIDE SEQUENCE</scope>
    <source>
        <tissue evidence="1">Mammary gland</tissue>
    </source>
</reference>
<dbReference type="AlphaFoldDB" id="Q3UM25"/>
<gene>
    <name evidence="2" type="primary">G930009F23Rik</name>
</gene>
<organism evidence="1">
    <name type="scientific">Mus musculus</name>
    <name type="common">Mouse</name>
    <dbReference type="NCBI Taxonomy" id="10090"/>
    <lineage>
        <taxon>Eukaryota</taxon>
        <taxon>Metazoa</taxon>
        <taxon>Chordata</taxon>
        <taxon>Craniata</taxon>
        <taxon>Vertebrata</taxon>
        <taxon>Euteleostomi</taxon>
        <taxon>Mammalia</taxon>
        <taxon>Eutheria</taxon>
        <taxon>Euarchontoglires</taxon>
        <taxon>Glires</taxon>
        <taxon>Rodentia</taxon>
        <taxon>Myomorpha</taxon>
        <taxon>Muroidea</taxon>
        <taxon>Muridae</taxon>
        <taxon>Murinae</taxon>
        <taxon>Mus</taxon>
        <taxon>Mus</taxon>
    </lineage>
</organism>
<reference evidence="1" key="6">
    <citation type="submission" date="2004-03" db="EMBL/GenBank/DDBJ databases">
        <authorList>
            <person name="Arakawa T."/>
            <person name="Carninci P."/>
            <person name="Fukuda S."/>
            <person name="Hashizume W."/>
            <person name="Hayashida K."/>
            <person name="Hori F."/>
            <person name="Iida J."/>
            <person name="Imamura K."/>
            <person name="Imotani K."/>
            <person name="Itoh M."/>
            <person name="Kanagawa S."/>
            <person name="Kawai J."/>
            <person name="Kojima M."/>
            <person name="Konno H."/>
            <person name="Murata M."/>
            <person name="Nakamura M."/>
            <person name="Ninomiya N."/>
            <person name="Nishiyori H."/>
            <person name="Nomura K."/>
            <person name="Ohno M."/>
            <person name="Sakazume N."/>
            <person name="Sano H."/>
            <person name="Sasaki D."/>
            <person name="Shibata K."/>
            <person name="Shiraki T."/>
            <person name="Tagami M."/>
            <person name="Tagami Y."/>
            <person name="Waki K."/>
            <person name="Watahiki A."/>
            <person name="Muramatsu M."/>
            <person name="Hayashizaki Y."/>
        </authorList>
    </citation>
    <scope>NUCLEOTIDE SEQUENCE</scope>
    <source>
        <tissue evidence="1">Mammary gland</tissue>
    </source>
</reference>
<reference evidence="1" key="1">
    <citation type="journal article" date="1999" name="Methods Enzymol.">
        <title>High-efficiency full-length cDNA cloning.</title>
        <authorList>
            <person name="Carninci P."/>
            <person name="Hayashizaki Y."/>
        </authorList>
    </citation>
    <scope>NUCLEOTIDE SEQUENCE</scope>
    <source>
        <tissue evidence="1">Mammary gland</tissue>
    </source>
</reference>